<dbReference type="PANTHER" id="PTHR11228:SF7">
    <property type="entry name" value="PQQA PEPTIDE CYCLASE"/>
    <property type="match status" value="1"/>
</dbReference>
<proteinExistence type="predicted"/>
<evidence type="ECO:0000313" key="2">
    <source>
        <dbReference type="EMBL" id="QXJ29259.1"/>
    </source>
</evidence>
<dbReference type="PROSITE" id="PS51918">
    <property type="entry name" value="RADICAL_SAM"/>
    <property type="match status" value="1"/>
</dbReference>
<feature type="domain" description="Radical SAM core" evidence="1">
    <location>
        <begin position="1"/>
        <end position="223"/>
    </location>
</feature>
<dbReference type="EMBL" id="CP077717">
    <property type="protein sequence ID" value="QXJ29259.1"/>
    <property type="molecule type" value="Genomic_DNA"/>
</dbReference>
<dbReference type="GO" id="GO:0051536">
    <property type="term" value="F:iron-sulfur cluster binding"/>
    <property type="evidence" value="ECO:0007669"/>
    <property type="project" value="InterPro"/>
</dbReference>
<name>A0A8F5BQ25_SACSH</name>
<dbReference type="Proteomes" id="UP000694018">
    <property type="component" value="Chromosome"/>
</dbReference>
<dbReference type="RefSeq" id="WP_218266092.1">
    <property type="nucleotide sequence ID" value="NZ_CP077717.1"/>
</dbReference>
<sequence>MTDNCNLLCEHCIYKPNIISGKLHKREIPLETALKLIYTFRKLGAIKLSILGGEPTLYGITNEWRDLLTLIYAAKKVYNYRYVRIVTNGLLIDKLLDKEEFKLLDEISFSIDGPTPEIHDKLRGRGTFKISVNNLIQSIKKGYNVNITTTVTKYLIPTDGSEKWTLIDRMIRFAEELGVSRINFHVIFKMGTEVDAWDQHVAINPYDWIEIYKNIRTKIANNEYKIKVRLPQHFVTREEFEKNKKFYGYCPVKMGERVLIHPNGVLRVCSALLSSIHHIANYNDKEITWEEYQNETVNHKMNEYTPCTNQINLYFDNYVPLCFSFKPDQDEIIWNALRQEKSNGWLG</sequence>
<dbReference type="GeneID" id="65563620"/>
<evidence type="ECO:0000313" key="3">
    <source>
        <dbReference type="Proteomes" id="UP000694018"/>
    </source>
</evidence>
<dbReference type="SFLD" id="SFLDS00029">
    <property type="entry name" value="Radical_SAM"/>
    <property type="match status" value="1"/>
</dbReference>
<dbReference type="KEGG" id="sshi:J5U23_02128"/>
<dbReference type="PANTHER" id="PTHR11228">
    <property type="entry name" value="RADICAL SAM DOMAIN PROTEIN"/>
    <property type="match status" value="1"/>
</dbReference>
<dbReference type="InterPro" id="IPR050377">
    <property type="entry name" value="Radical_SAM_PqqE_MftC-like"/>
</dbReference>
<protein>
    <recommendedName>
        <fullName evidence="1">Radical SAM core domain-containing protein</fullName>
    </recommendedName>
</protein>
<organism evidence="2 3">
    <name type="scientific">Saccharolobus shibatae (strain ATCC 51178 / DSM 5389 / JCM 8931 / NBRC 15437 / B12)</name>
    <name type="common">Sulfolobus shibatae</name>
    <dbReference type="NCBI Taxonomy" id="523848"/>
    <lineage>
        <taxon>Archaea</taxon>
        <taxon>Thermoproteota</taxon>
        <taxon>Thermoprotei</taxon>
        <taxon>Sulfolobales</taxon>
        <taxon>Sulfolobaceae</taxon>
        <taxon>Saccharolobus</taxon>
    </lineage>
</organism>
<dbReference type="AlphaFoldDB" id="A0A8F5BQ25"/>
<gene>
    <name evidence="2" type="ORF">J5U23_02128</name>
</gene>
<dbReference type="OrthoDB" id="30736at2157"/>
<reference evidence="2" key="1">
    <citation type="journal article" date="2021" name="Environ. Microbiol.">
        <title>New insights into the diversity and evolution of the archaeal mobilome from three complete genomes of Saccharolobus shibatae.</title>
        <authorList>
            <person name="Medvedeva S."/>
            <person name="Brandt D."/>
            <person name="Cvirkaite-Krupovic V."/>
            <person name="Liu Y."/>
            <person name="Severinov K."/>
            <person name="Ishino S."/>
            <person name="Ishino Y."/>
            <person name="Prangishvili D."/>
            <person name="Kalinowski J."/>
            <person name="Krupovic M."/>
        </authorList>
    </citation>
    <scope>NUCLEOTIDE SEQUENCE</scope>
    <source>
        <strain evidence="2">B12</strain>
    </source>
</reference>
<dbReference type="GO" id="GO:0003824">
    <property type="term" value="F:catalytic activity"/>
    <property type="evidence" value="ECO:0007669"/>
    <property type="project" value="InterPro"/>
</dbReference>
<accession>A0A8F5BQ25</accession>
<evidence type="ECO:0000259" key="1">
    <source>
        <dbReference type="PROSITE" id="PS51918"/>
    </source>
</evidence>
<dbReference type="SFLD" id="SFLDG01067">
    <property type="entry name" value="SPASM/twitch_domain_containing"/>
    <property type="match status" value="1"/>
</dbReference>
<dbReference type="CDD" id="cd01335">
    <property type="entry name" value="Radical_SAM"/>
    <property type="match status" value="1"/>
</dbReference>
<dbReference type="InterPro" id="IPR007197">
    <property type="entry name" value="rSAM"/>
</dbReference>
<dbReference type="Pfam" id="PF04055">
    <property type="entry name" value="Radical_SAM"/>
    <property type="match status" value="1"/>
</dbReference>